<protein>
    <recommendedName>
        <fullName evidence="3">Isoprenoid synthase domain-containing protein</fullName>
    </recommendedName>
</protein>
<sequence length="409" mass="46357">MVSWLPENDQLPFNMGSHLDIKPVEYIFDPAPLDTGYTSKGYFTFLEDAKSGKIRGLEESHCFDPRDMGLPWPTTFPATVQSKHWRSAEEAAKEFLGAIRSVSPSKEPQSTTSDYRKRLLKRDSLLIDAAAATAVNFFPAANAVRARLLAQAALLVFLHDDDADSEGYGLESNILKEALEELQSFPDDPKNFQGPWKNPVFQDWVDQCVQENFGAGLQIVQGTLLWANHTLDNPPKKRVQFVSWKNYIDYRLNDFLPVGISGMLQFSCGIYVPESERAPLEAMYRLYMMHCSLTNDLYSYEKERMEAKEEDLPIVNGVEVLGDILYISSDTAKRDLRQLILELERQLHHVYIAHTRSGELNDRQLRYARAMIEGLAGSLFFSSTLARYASVIPGSHLPNERSYQNGTTI</sequence>
<accession>A0A8H6A534</accession>
<evidence type="ECO:0008006" key="3">
    <source>
        <dbReference type="Google" id="ProtNLM"/>
    </source>
</evidence>
<keyword evidence="2" id="KW-1185">Reference proteome</keyword>
<organism evidence="1 2">
    <name type="scientific">Petromyces alliaceus</name>
    <name type="common">Aspergillus alliaceus</name>
    <dbReference type="NCBI Taxonomy" id="209559"/>
    <lineage>
        <taxon>Eukaryota</taxon>
        <taxon>Fungi</taxon>
        <taxon>Dikarya</taxon>
        <taxon>Ascomycota</taxon>
        <taxon>Pezizomycotina</taxon>
        <taxon>Eurotiomycetes</taxon>
        <taxon>Eurotiomycetidae</taxon>
        <taxon>Eurotiales</taxon>
        <taxon>Aspergillaceae</taxon>
        <taxon>Aspergillus</taxon>
        <taxon>Aspergillus subgen. Circumdati</taxon>
    </lineage>
</organism>
<dbReference type="AlphaFoldDB" id="A0A8H6A534"/>
<dbReference type="Gene3D" id="1.10.600.10">
    <property type="entry name" value="Farnesyl Diphosphate Synthase"/>
    <property type="match status" value="1"/>
</dbReference>
<proteinExistence type="predicted"/>
<dbReference type="EMBL" id="SPNV01000161">
    <property type="protein sequence ID" value="KAF5859528.1"/>
    <property type="molecule type" value="Genomic_DNA"/>
</dbReference>
<reference evidence="1 2" key="1">
    <citation type="submission" date="2019-04" db="EMBL/GenBank/DDBJ databases">
        <title>Aspergillus burnettii sp. nov., novel species from soil in southeast Queensland.</title>
        <authorList>
            <person name="Gilchrist C.L.M."/>
            <person name="Pitt J.I."/>
            <person name="Lange L."/>
            <person name="Lacey H.J."/>
            <person name="Vuong D."/>
            <person name="Midgley D.J."/>
            <person name="Greenfield P."/>
            <person name="Bradbury M."/>
            <person name="Lacey E."/>
            <person name="Busk P.K."/>
            <person name="Pilgaard B."/>
            <person name="Chooi Y.H."/>
            <person name="Piggott A.M."/>
        </authorList>
    </citation>
    <scope>NUCLEOTIDE SEQUENCE [LARGE SCALE GENOMIC DNA]</scope>
    <source>
        <strain evidence="1 2">FRR 5400</strain>
    </source>
</reference>
<evidence type="ECO:0000313" key="1">
    <source>
        <dbReference type="EMBL" id="KAF5859528.1"/>
    </source>
</evidence>
<dbReference type="SUPFAM" id="SSF48576">
    <property type="entry name" value="Terpenoid synthases"/>
    <property type="match status" value="1"/>
</dbReference>
<name>A0A8H6A534_PETAA</name>
<dbReference type="Pfam" id="PF19086">
    <property type="entry name" value="Terpene_syn_C_2"/>
    <property type="match status" value="1"/>
</dbReference>
<evidence type="ECO:0000313" key="2">
    <source>
        <dbReference type="Proteomes" id="UP000541154"/>
    </source>
</evidence>
<comment type="caution">
    <text evidence="1">The sequence shown here is derived from an EMBL/GenBank/DDBJ whole genome shotgun (WGS) entry which is preliminary data.</text>
</comment>
<gene>
    <name evidence="1" type="ORF">ETB97_002769</name>
</gene>
<dbReference type="Proteomes" id="UP000541154">
    <property type="component" value="Unassembled WGS sequence"/>
</dbReference>
<dbReference type="InterPro" id="IPR008949">
    <property type="entry name" value="Isoprenoid_synthase_dom_sf"/>
</dbReference>